<dbReference type="PROSITE" id="PS50977">
    <property type="entry name" value="HTH_TETR_2"/>
    <property type="match status" value="1"/>
</dbReference>
<sequence length="197" mass="21821">MATATLTRDRILDAAMELFSENGFRGTSITQIETAAGLTPGAGGIYHHFRTKESLLEAGLARHLDRLLALRDITKLMAGLGDLRAELMLMARYVLSEMDNEQTLLRILATESRSRPHVLDGGVEELVRRSYSGFAGWLVDEANLTRERAERIAVVGLGALLSARLIPTLFSVTPTDVSDEDFVKTWVEMMVRTIEES</sequence>
<evidence type="ECO:0000256" key="2">
    <source>
        <dbReference type="PROSITE-ProRule" id="PRU00335"/>
    </source>
</evidence>
<reference evidence="4 5" key="1">
    <citation type="submission" date="2019-05" db="EMBL/GenBank/DDBJ databases">
        <authorList>
            <person name="Lee S.D."/>
        </authorList>
    </citation>
    <scope>NUCLEOTIDE SEQUENCE [LARGE SCALE GENOMIC DNA]</scope>
    <source>
        <strain evidence="4 5">YC2-7</strain>
    </source>
</reference>
<feature type="DNA-binding region" description="H-T-H motif" evidence="2">
    <location>
        <begin position="30"/>
        <end position="49"/>
    </location>
</feature>
<evidence type="ECO:0000313" key="4">
    <source>
        <dbReference type="EMBL" id="NMN95923.1"/>
    </source>
</evidence>
<evidence type="ECO:0000313" key="5">
    <source>
        <dbReference type="Proteomes" id="UP000535543"/>
    </source>
</evidence>
<dbReference type="InterPro" id="IPR050109">
    <property type="entry name" value="HTH-type_TetR-like_transc_reg"/>
</dbReference>
<organism evidence="4 5">
    <name type="scientific">Antrihabitans stalactiti</name>
    <dbReference type="NCBI Taxonomy" id="2584121"/>
    <lineage>
        <taxon>Bacteria</taxon>
        <taxon>Bacillati</taxon>
        <taxon>Actinomycetota</taxon>
        <taxon>Actinomycetes</taxon>
        <taxon>Mycobacteriales</taxon>
        <taxon>Nocardiaceae</taxon>
        <taxon>Antrihabitans</taxon>
    </lineage>
</organism>
<name>A0A848KAQ0_9NOCA</name>
<comment type="caution">
    <text evidence="4">The sequence shown here is derived from an EMBL/GenBank/DDBJ whole genome shotgun (WGS) entry which is preliminary data.</text>
</comment>
<dbReference type="Proteomes" id="UP000535543">
    <property type="component" value="Unassembled WGS sequence"/>
</dbReference>
<dbReference type="InterPro" id="IPR009057">
    <property type="entry name" value="Homeodomain-like_sf"/>
</dbReference>
<dbReference type="InterPro" id="IPR001647">
    <property type="entry name" value="HTH_TetR"/>
</dbReference>
<protein>
    <submittedName>
        <fullName evidence="4">TetR/AcrR family transcriptional regulator</fullName>
    </submittedName>
</protein>
<evidence type="ECO:0000259" key="3">
    <source>
        <dbReference type="PROSITE" id="PS50977"/>
    </source>
</evidence>
<evidence type="ECO:0000256" key="1">
    <source>
        <dbReference type="ARBA" id="ARBA00023125"/>
    </source>
</evidence>
<gene>
    <name evidence="4" type="ORF">FGL95_12855</name>
</gene>
<dbReference type="GO" id="GO:0000976">
    <property type="term" value="F:transcription cis-regulatory region binding"/>
    <property type="evidence" value="ECO:0007669"/>
    <property type="project" value="TreeGrafter"/>
</dbReference>
<proteinExistence type="predicted"/>
<reference evidence="4 5" key="2">
    <citation type="submission" date="2020-06" db="EMBL/GenBank/DDBJ databases">
        <title>Antribacter stalactiti gen. nov., sp. nov., a new member of the family Nacardiaceae isolated from a cave.</title>
        <authorList>
            <person name="Kim I.S."/>
        </authorList>
    </citation>
    <scope>NUCLEOTIDE SEQUENCE [LARGE SCALE GENOMIC DNA]</scope>
    <source>
        <strain evidence="4 5">YC2-7</strain>
    </source>
</reference>
<feature type="domain" description="HTH tetR-type" evidence="3">
    <location>
        <begin position="5"/>
        <end position="67"/>
    </location>
</feature>
<dbReference type="PANTHER" id="PTHR30055:SF223">
    <property type="entry name" value="HTH-TYPE TRANSCRIPTIONAL REGULATOR UIDR"/>
    <property type="match status" value="1"/>
</dbReference>
<dbReference type="EMBL" id="VCQU01000004">
    <property type="protein sequence ID" value="NMN95923.1"/>
    <property type="molecule type" value="Genomic_DNA"/>
</dbReference>
<dbReference type="PANTHER" id="PTHR30055">
    <property type="entry name" value="HTH-TYPE TRANSCRIPTIONAL REGULATOR RUTR"/>
    <property type="match status" value="1"/>
</dbReference>
<keyword evidence="5" id="KW-1185">Reference proteome</keyword>
<dbReference type="AlphaFoldDB" id="A0A848KAQ0"/>
<dbReference type="RefSeq" id="WP_169587346.1">
    <property type="nucleotide sequence ID" value="NZ_VCQU01000004.1"/>
</dbReference>
<dbReference type="GO" id="GO:0003700">
    <property type="term" value="F:DNA-binding transcription factor activity"/>
    <property type="evidence" value="ECO:0007669"/>
    <property type="project" value="TreeGrafter"/>
</dbReference>
<accession>A0A848KAQ0</accession>
<keyword evidence="1 2" id="KW-0238">DNA-binding</keyword>
<dbReference type="Gene3D" id="1.10.357.10">
    <property type="entry name" value="Tetracycline Repressor, domain 2"/>
    <property type="match status" value="1"/>
</dbReference>
<dbReference type="Pfam" id="PF00440">
    <property type="entry name" value="TetR_N"/>
    <property type="match status" value="1"/>
</dbReference>
<dbReference type="SUPFAM" id="SSF46689">
    <property type="entry name" value="Homeodomain-like"/>
    <property type="match status" value="1"/>
</dbReference>